<feature type="chain" id="PRO_5035316530" evidence="1">
    <location>
        <begin position="25"/>
        <end position="151"/>
    </location>
</feature>
<gene>
    <name evidence="2" type="ORF">JG688_00008766</name>
</gene>
<dbReference type="AlphaFoldDB" id="A0A8J5IQP1"/>
<dbReference type="EMBL" id="JAENGY010000477">
    <property type="protein sequence ID" value="KAG6962117.1"/>
    <property type="molecule type" value="Genomic_DNA"/>
</dbReference>
<dbReference type="Proteomes" id="UP000709295">
    <property type="component" value="Unassembled WGS sequence"/>
</dbReference>
<proteinExistence type="predicted"/>
<sequence length="151" mass="15481">MARFTSYLMLTALAAVAVTTPATADIIQDATNAAEDAANAIANAAKDAANAAGSWIDNAASNVEEFYHDAASAAEDAYQAAASAAKEACNQYNSDHIAFASFSPAQAILDPMQVVAGANVVAMDTSSAAFDKVTDAATRNTNDKSQIQKKA</sequence>
<evidence type="ECO:0000313" key="2">
    <source>
        <dbReference type="EMBL" id="KAG6962117.1"/>
    </source>
</evidence>
<feature type="signal peptide" evidence="1">
    <location>
        <begin position="1"/>
        <end position="24"/>
    </location>
</feature>
<evidence type="ECO:0000256" key="1">
    <source>
        <dbReference type="SAM" id="SignalP"/>
    </source>
</evidence>
<evidence type="ECO:0000313" key="3">
    <source>
        <dbReference type="Proteomes" id="UP000709295"/>
    </source>
</evidence>
<keyword evidence="1" id="KW-0732">Signal</keyword>
<organism evidence="2 3">
    <name type="scientific">Phytophthora aleatoria</name>
    <dbReference type="NCBI Taxonomy" id="2496075"/>
    <lineage>
        <taxon>Eukaryota</taxon>
        <taxon>Sar</taxon>
        <taxon>Stramenopiles</taxon>
        <taxon>Oomycota</taxon>
        <taxon>Peronosporomycetes</taxon>
        <taxon>Peronosporales</taxon>
        <taxon>Peronosporaceae</taxon>
        <taxon>Phytophthora</taxon>
    </lineage>
</organism>
<comment type="caution">
    <text evidence="2">The sequence shown here is derived from an EMBL/GenBank/DDBJ whole genome shotgun (WGS) entry which is preliminary data.</text>
</comment>
<accession>A0A8J5IQP1</accession>
<protein>
    <submittedName>
        <fullName evidence="2">Uncharacterized protein</fullName>
    </submittedName>
</protein>
<keyword evidence="3" id="KW-1185">Reference proteome</keyword>
<name>A0A8J5IQP1_9STRA</name>
<reference evidence="2" key="1">
    <citation type="submission" date="2021-01" db="EMBL/GenBank/DDBJ databases">
        <title>Phytophthora aleatoria, a newly-described species from Pinus radiata is distinct from Phytophthora cactorum isolates based on comparative genomics.</title>
        <authorList>
            <person name="Mcdougal R."/>
            <person name="Panda P."/>
            <person name="Williams N."/>
            <person name="Studholme D.J."/>
        </authorList>
    </citation>
    <scope>NUCLEOTIDE SEQUENCE</scope>
    <source>
        <strain evidence="2">NZFS 4037</strain>
    </source>
</reference>